<dbReference type="RefSeq" id="YP_010788778.1">
    <property type="nucleotide sequence ID" value="NC_075367.1"/>
</dbReference>
<keyword evidence="2" id="KW-0472">Membrane</keyword>
<dbReference type="KEGG" id="vg:80526073"/>
<proteinExistence type="predicted"/>
<keyword evidence="2" id="KW-1133">Transmembrane helix</keyword>
<evidence type="ECO:0000256" key="2">
    <source>
        <dbReference type="SAM" id="Phobius"/>
    </source>
</evidence>
<dbReference type="EMBL" id="MH046811">
    <property type="protein sequence ID" value="AZL89279.1"/>
    <property type="molecule type" value="Genomic_DNA"/>
</dbReference>
<dbReference type="Gene3D" id="1.20.1070.10">
    <property type="entry name" value="Rhodopsin 7-helix transmembrane proteins"/>
    <property type="match status" value="1"/>
</dbReference>
<keyword evidence="2" id="KW-0812">Transmembrane</keyword>
<evidence type="ECO:0000256" key="1">
    <source>
        <dbReference type="SAM" id="MobiDB-lite"/>
    </source>
</evidence>
<accession>A0A3Q8U7Y0</accession>
<reference evidence="3" key="1">
    <citation type="submission" date="2018-03" db="EMBL/GenBank/DDBJ databases">
        <title>Draft genome sequences of Megaviruse, new member of the family Mimiviridae isolated from water in Shanghai, China.</title>
        <authorList>
            <person name="Xia Y."/>
        </authorList>
    </citation>
    <scope>NUCLEOTIDE SEQUENCE</scope>
    <source>
        <strain evidence="3">SH</strain>
    </source>
</reference>
<feature type="region of interest" description="Disordered" evidence="1">
    <location>
        <begin position="286"/>
        <end position="331"/>
    </location>
</feature>
<feature type="transmembrane region" description="Helical" evidence="2">
    <location>
        <begin position="259"/>
        <end position="280"/>
    </location>
</feature>
<name>A0A3Q8U7Y0_9VIRU</name>
<dbReference type="GeneID" id="80526073"/>
<protein>
    <submittedName>
        <fullName evidence="3">Putative myristoylated membrane protein</fullName>
    </submittedName>
</protein>
<organism evidence="3">
    <name type="scientific">Megavirus baoshan</name>
    <dbReference type="NCBI Taxonomy" id="2496520"/>
    <lineage>
        <taxon>Viruses</taxon>
        <taxon>Varidnaviria</taxon>
        <taxon>Bamfordvirae</taxon>
        <taxon>Nucleocytoviricota</taxon>
        <taxon>Megaviricetes</taxon>
        <taxon>Imitervirales</taxon>
        <taxon>Mimiviridae</taxon>
        <taxon>Megamimivirinae</taxon>
        <taxon>Megavirus</taxon>
        <taxon>Megavirus baoshanense</taxon>
    </lineage>
</organism>
<evidence type="ECO:0000313" key="3">
    <source>
        <dbReference type="EMBL" id="AZL89279.1"/>
    </source>
</evidence>
<feature type="transmembrane region" description="Helical" evidence="2">
    <location>
        <begin position="169"/>
        <end position="202"/>
    </location>
</feature>
<sequence>MGASASTNQQTIQNNILNQAYNTCPNIGTTNVIDLSGIKFEPPPDCNPPSEMIIGQTATVDANCLLTSLQSSAADIAAQLNAEAKAGLGIAVSTNINDVKNSINQITTNSCANVSTTNKATIKDTVIKSCKFQVIQDATLNVSCQINATQDLVSKIASNAATNAEGGSIWGLLFGSGFGGIIVGIIVIIVIIAIIGVVIYFISKNKSNVNTGDLLNKQTLEEAALLGGFNNFLRGGFDNIISNPSNIFGNIKNTTTYKILIISILVLIIVILYKILVIHYSNQSDQPNNQSNQLNKPNNQPNNQLNQPNNQFNQPNNQFNQPNNQLNQPNNQYNQLNQLNQLNQPNNQPNQLNNQFNAQYGNQISGYYQQPIHHQYNPNIQYYNTNGFAY</sequence>